<dbReference type="GO" id="GO:0016192">
    <property type="term" value="P:vesicle-mediated transport"/>
    <property type="evidence" value="ECO:0007669"/>
    <property type="project" value="InterPro"/>
</dbReference>
<dbReference type="Pfam" id="PF00995">
    <property type="entry name" value="Sec1"/>
    <property type="match status" value="1"/>
</dbReference>
<dbReference type="InterPro" id="IPR036045">
    <property type="entry name" value="Sec1-like_sf"/>
</dbReference>
<name>A0A1Y2FDM3_PROLT</name>
<dbReference type="GeneID" id="63787882"/>
<organism evidence="3 4">
    <name type="scientific">Protomyces lactucae-debilis</name>
    <dbReference type="NCBI Taxonomy" id="2754530"/>
    <lineage>
        <taxon>Eukaryota</taxon>
        <taxon>Fungi</taxon>
        <taxon>Dikarya</taxon>
        <taxon>Ascomycota</taxon>
        <taxon>Taphrinomycotina</taxon>
        <taxon>Taphrinomycetes</taxon>
        <taxon>Taphrinales</taxon>
        <taxon>Protomycetaceae</taxon>
        <taxon>Protomyces</taxon>
    </lineage>
</organism>
<comment type="caution">
    <text evidence="3">The sequence shown here is derived from an EMBL/GenBank/DDBJ whole genome shotgun (WGS) entry which is preliminary data.</text>
</comment>
<dbReference type="Proteomes" id="UP000193685">
    <property type="component" value="Unassembled WGS sequence"/>
</dbReference>
<dbReference type="Gene3D" id="1.25.40.60">
    <property type="match status" value="1"/>
</dbReference>
<dbReference type="PIRSF" id="PIRSF005715">
    <property type="entry name" value="VPS45_Sec1"/>
    <property type="match status" value="1"/>
</dbReference>
<dbReference type="AlphaFoldDB" id="A0A1Y2FDM3"/>
<gene>
    <name evidence="3" type="ORF">BCR37DRAFT_393283</name>
</gene>
<accession>A0A1Y2FDM3</accession>
<dbReference type="OrthoDB" id="2228at2759"/>
<dbReference type="OMA" id="PFTRPHT"/>
<dbReference type="SUPFAM" id="SSF56815">
    <property type="entry name" value="Sec1/munc18-like (SM) proteins"/>
    <property type="match status" value="1"/>
</dbReference>
<feature type="compositionally biased region" description="Polar residues" evidence="2">
    <location>
        <begin position="516"/>
        <end position="527"/>
    </location>
</feature>
<protein>
    <submittedName>
        <fullName evidence="3">Sec1-like protein</fullName>
    </submittedName>
</protein>
<proteinExistence type="inferred from homology"/>
<sequence>MRSLLDSYKQAILGELRAVQPQNKWKVLILDRQSSNLIQNVMPLSEFYDENVTDVQIIENIRDANASFEAVYMLMPKEQVIQCLVHDLKSSPRLYASSHLIFMSPLSDALLSKLRPFSDRIGSLKEQALDFVPAESQVFLTHNRQSPFVLYNPSCAGLVEAHIKDIADKIVCMCAFLGEYPMIRYYKPHTAQHTARSLCAKLANVLQAGLDDYSRSNESFPPQTDRPRSILFICDRTMDLYAPLVHEFTFQSMANDLLPIRDGVFYEYEIVGPKGREKVQEVISEDDAAWTSVRHMHMSLAIDKLVHDFNKFSKDNESFTSEAKATNLNTIRNMLANMDSYAQGKDKYSLYINMAQDCMNIFEKNQLPLIAQIEQNCATGLTVHGKPPKDTLETLVPLLDDERIPMEDRTRLLMIYINWKQGIFPDDRSKLCRHAKIRGHLQEAIANLDLLGVPASKTSRNKKKVATTAPANVDEAFELSRYQPRLKDVIEQHFQGTLSLDDFPYTRDLPPEATPGRNSAPGSSLRTNRPAWAKGRSNLDVPKQRVLCFVAGGATYSEVRACYELSETLGRDVLLGSTHLSTPNDFISSLSHMRADRRELGLEVDRAPAKIPLLEPRPKPAAVTTNKMAPPSHTHPAQRSGVSQTSSHAPQASNVALKHLSHDVG</sequence>
<feature type="region of interest" description="Disordered" evidence="2">
    <location>
        <begin position="615"/>
        <end position="652"/>
    </location>
</feature>
<dbReference type="PANTHER" id="PTHR11679">
    <property type="entry name" value="VESICLE PROTEIN SORTING-ASSOCIATED"/>
    <property type="match status" value="1"/>
</dbReference>
<dbReference type="InterPro" id="IPR043127">
    <property type="entry name" value="Sec-1-like_dom3a"/>
</dbReference>
<feature type="region of interest" description="Disordered" evidence="2">
    <location>
        <begin position="505"/>
        <end position="531"/>
    </location>
</feature>
<dbReference type="Gene3D" id="3.40.50.2060">
    <property type="match status" value="1"/>
</dbReference>
<dbReference type="STRING" id="56484.A0A1Y2FDM3"/>
<evidence type="ECO:0000313" key="4">
    <source>
        <dbReference type="Proteomes" id="UP000193685"/>
    </source>
</evidence>
<dbReference type="RefSeq" id="XP_040724792.1">
    <property type="nucleotide sequence ID" value="XM_040871283.1"/>
</dbReference>
<dbReference type="InterPro" id="IPR001619">
    <property type="entry name" value="Sec1-like"/>
</dbReference>
<evidence type="ECO:0000256" key="1">
    <source>
        <dbReference type="ARBA" id="ARBA00009884"/>
    </source>
</evidence>
<comment type="similarity">
    <text evidence="1">Belongs to the STXBP/unc-18/SEC1 family.</text>
</comment>
<dbReference type="Gene3D" id="3.90.830.10">
    <property type="entry name" value="Syntaxin Binding Protein 1, Chain A, domain 2"/>
    <property type="match status" value="1"/>
</dbReference>
<dbReference type="InterPro" id="IPR043154">
    <property type="entry name" value="Sec-1-like_dom1"/>
</dbReference>
<evidence type="ECO:0000313" key="3">
    <source>
        <dbReference type="EMBL" id="ORY81416.1"/>
    </source>
</evidence>
<dbReference type="EMBL" id="MCFI01000011">
    <property type="protein sequence ID" value="ORY81416.1"/>
    <property type="molecule type" value="Genomic_DNA"/>
</dbReference>
<keyword evidence="4" id="KW-1185">Reference proteome</keyword>
<dbReference type="Gene3D" id="3.40.50.1910">
    <property type="match status" value="1"/>
</dbReference>
<evidence type="ECO:0000256" key="2">
    <source>
        <dbReference type="SAM" id="MobiDB-lite"/>
    </source>
</evidence>
<dbReference type="InterPro" id="IPR027482">
    <property type="entry name" value="Sec1-like_dom2"/>
</dbReference>
<reference evidence="3 4" key="1">
    <citation type="submission" date="2016-07" db="EMBL/GenBank/DDBJ databases">
        <title>Pervasive Adenine N6-methylation of Active Genes in Fungi.</title>
        <authorList>
            <consortium name="DOE Joint Genome Institute"/>
            <person name="Mondo S.J."/>
            <person name="Dannebaum R.O."/>
            <person name="Kuo R.C."/>
            <person name="Labutti K."/>
            <person name="Haridas S."/>
            <person name="Kuo A."/>
            <person name="Salamov A."/>
            <person name="Ahrendt S.R."/>
            <person name="Lipzen A."/>
            <person name="Sullivan W."/>
            <person name="Andreopoulos W.B."/>
            <person name="Clum A."/>
            <person name="Lindquist E."/>
            <person name="Daum C."/>
            <person name="Ramamoorthy G.K."/>
            <person name="Gryganskyi A."/>
            <person name="Culley D."/>
            <person name="Magnuson J.K."/>
            <person name="James T.Y."/>
            <person name="O'Malley M.A."/>
            <person name="Stajich J.E."/>
            <person name="Spatafora J.W."/>
            <person name="Visel A."/>
            <person name="Grigoriev I.V."/>
        </authorList>
    </citation>
    <scope>NUCLEOTIDE SEQUENCE [LARGE SCALE GENOMIC DNA]</scope>
    <source>
        <strain evidence="3 4">12-1054</strain>
    </source>
</reference>
<feature type="compositionally biased region" description="Polar residues" evidence="2">
    <location>
        <begin position="635"/>
        <end position="652"/>
    </location>
</feature>